<name>A0AA86TAQ4_9FABA</name>
<protein>
    <submittedName>
        <fullName evidence="1">Uncharacterized protein</fullName>
    </submittedName>
</protein>
<gene>
    <name evidence="1" type="ORF">AYBTSS11_LOCUS22159</name>
</gene>
<dbReference type="AlphaFoldDB" id="A0AA86TAQ4"/>
<dbReference type="Gramene" id="rna-AYBTSS11_LOCUS22159">
    <property type="protein sequence ID" value="CAJ1969243.1"/>
    <property type="gene ID" value="gene-AYBTSS11_LOCUS22159"/>
</dbReference>
<evidence type="ECO:0000313" key="2">
    <source>
        <dbReference type="Proteomes" id="UP001189624"/>
    </source>
</evidence>
<keyword evidence="2" id="KW-1185">Reference proteome</keyword>
<reference evidence="1" key="1">
    <citation type="submission" date="2023-10" db="EMBL/GenBank/DDBJ databases">
        <authorList>
            <person name="Domelevo Entfellner J.-B."/>
        </authorList>
    </citation>
    <scope>NUCLEOTIDE SEQUENCE</scope>
</reference>
<dbReference type="Proteomes" id="UP001189624">
    <property type="component" value="Chromosome 7"/>
</dbReference>
<organism evidence="1 2">
    <name type="scientific">Sphenostylis stenocarpa</name>
    <dbReference type="NCBI Taxonomy" id="92480"/>
    <lineage>
        <taxon>Eukaryota</taxon>
        <taxon>Viridiplantae</taxon>
        <taxon>Streptophyta</taxon>
        <taxon>Embryophyta</taxon>
        <taxon>Tracheophyta</taxon>
        <taxon>Spermatophyta</taxon>
        <taxon>Magnoliopsida</taxon>
        <taxon>eudicotyledons</taxon>
        <taxon>Gunneridae</taxon>
        <taxon>Pentapetalae</taxon>
        <taxon>rosids</taxon>
        <taxon>fabids</taxon>
        <taxon>Fabales</taxon>
        <taxon>Fabaceae</taxon>
        <taxon>Papilionoideae</taxon>
        <taxon>50 kb inversion clade</taxon>
        <taxon>NPAAA clade</taxon>
        <taxon>indigoferoid/millettioid clade</taxon>
        <taxon>Phaseoleae</taxon>
        <taxon>Sphenostylis</taxon>
    </lineage>
</organism>
<sequence length="70" mass="7835">MVVKPQCGLSLMVVHESRVHVRALIERVNESMHGNSHQLWGVMPSRVIHGGQTLCSVDLNHMRSSPQIHS</sequence>
<dbReference type="EMBL" id="OY731404">
    <property type="protein sequence ID" value="CAJ1969243.1"/>
    <property type="molecule type" value="Genomic_DNA"/>
</dbReference>
<accession>A0AA86TAQ4</accession>
<proteinExistence type="predicted"/>
<evidence type="ECO:0000313" key="1">
    <source>
        <dbReference type="EMBL" id="CAJ1969243.1"/>
    </source>
</evidence>